<feature type="transmembrane region" description="Helical" evidence="1">
    <location>
        <begin position="27"/>
        <end position="45"/>
    </location>
</feature>
<dbReference type="InterPro" id="IPR018650">
    <property type="entry name" value="STSV1_Orf64"/>
</dbReference>
<sequence length="554" mass="58951">MTVVVGGQPASAVRVRGRGLPGLSRTGGPWLVGGAVAALWAWAGLMREWTMRTGIDLGLYAQAVEHYSRGQWPWSPLKAQGDFNLLGDHFTPIVAVLGPVYRVWPHVETLIVAQAVLIGLAVTVVGRTAIRVFDHAGAGCAVAAAFGLSWGVTGAALFDFHEVAFALPLLAACLDRALAVRWRAAVLWSLPLLLVKEDSAFLIAGLAIACWTVGLRRLAIAAMAAAVAGFALVVGVVIPALSYSGTYTYWAVTGDARGPVSSPIGMLGNLWTALTSGSAPVTVLLAMACTGFLALRSPLAWVAVPSLLVRFTSARPEYWGPESHYNATLMVVVFVAALDGWRRHGSMLSGMPGRISARTAGATALVLALVIGWWTPLRTIIEPDAYRCGDRCSAAHEILARIPDGATVMADTFLVDQLVSRTRVHLVAENLLDSTGHPIEAEWIALDTSNRGTFPHESAGYWWGANAAQSSGYVPVWASTTGFILLRRNPAAAKAFLHMYGTVACAASTAEAELCTTPPGDDTYRTRTAWCGTVEPPHTVHRCPPGAYLKPYRP</sequence>
<feature type="transmembrane region" description="Helical" evidence="1">
    <location>
        <begin position="199"/>
        <end position="215"/>
    </location>
</feature>
<dbReference type="RefSeq" id="WP_353648679.1">
    <property type="nucleotide sequence ID" value="NZ_CP159218.1"/>
</dbReference>
<feature type="transmembrane region" description="Helical" evidence="1">
    <location>
        <begin position="222"/>
        <end position="244"/>
    </location>
</feature>
<accession>A0AAU8DM47</accession>
<feature type="transmembrane region" description="Helical" evidence="1">
    <location>
        <begin position="293"/>
        <end position="312"/>
    </location>
</feature>
<feature type="transmembrane region" description="Helical" evidence="1">
    <location>
        <begin position="355"/>
        <end position="374"/>
    </location>
</feature>
<feature type="transmembrane region" description="Helical" evidence="1">
    <location>
        <begin position="110"/>
        <end position="130"/>
    </location>
</feature>
<keyword evidence="1" id="KW-0812">Transmembrane</keyword>
<reference evidence="2" key="1">
    <citation type="submission" date="2024-05" db="EMBL/GenBank/DDBJ databases">
        <authorList>
            <person name="Cai S.Y."/>
            <person name="Jin L.M."/>
            <person name="Li H.R."/>
        </authorList>
    </citation>
    <scope>NUCLEOTIDE SEQUENCE</scope>
    <source>
        <strain evidence="2">A5-74</strain>
    </source>
</reference>
<organism evidence="2">
    <name type="scientific">Nakamurella sp. A5-74</name>
    <dbReference type="NCBI Taxonomy" id="3158264"/>
    <lineage>
        <taxon>Bacteria</taxon>
        <taxon>Bacillati</taxon>
        <taxon>Actinomycetota</taxon>
        <taxon>Actinomycetes</taxon>
        <taxon>Nakamurellales</taxon>
        <taxon>Nakamurellaceae</taxon>
        <taxon>Nakamurella</taxon>
    </lineage>
</organism>
<dbReference type="Pfam" id="PF09852">
    <property type="entry name" value="DUF2079"/>
    <property type="match status" value="1"/>
</dbReference>
<proteinExistence type="predicted"/>
<feature type="transmembrane region" description="Helical" evidence="1">
    <location>
        <begin position="324"/>
        <end position="343"/>
    </location>
</feature>
<dbReference type="AlphaFoldDB" id="A0AAU8DM47"/>
<keyword evidence="1" id="KW-0472">Membrane</keyword>
<name>A0AAU8DM47_9ACTN</name>
<keyword evidence="1" id="KW-1133">Transmembrane helix</keyword>
<feature type="transmembrane region" description="Helical" evidence="1">
    <location>
        <begin position="136"/>
        <end position="158"/>
    </location>
</feature>
<evidence type="ECO:0000256" key="1">
    <source>
        <dbReference type="SAM" id="Phobius"/>
    </source>
</evidence>
<gene>
    <name evidence="2" type="ORF">ABLG96_17910</name>
</gene>
<dbReference type="EMBL" id="CP159218">
    <property type="protein sequence ID" value="XCG63064.1"/>
    <property type="molecule type" value="Genomic_DNA"/>
</dbReference>
<evidence type="ECO:0000313" key="2">
    <source>
        <dbReference type="EMBL" id="XCG63064.1"/>
    </source>
</evidence>
<feature type="transmembrane region" description="Helical" evidence="1">
    <location>
        <begin position="264"/>
        <end position="286"/>
    </location>
</feature>
<protein>
    <submittedName>
        <fullName evidence="2">DUF2079 domain-containing protein</fullName>
    </submittedName>
</protein>